<keyword evidence="2" id="KW-0732">Signal</keyword>
<dbReference type="EMBL" id="DXEN01000025">
    <property type="protein sequence ID" value="HIX85761.1"/>
    <property type="molecule type" value="Genomic_DNA"/>
</dbReference>
<dbReference type="InterPro" id="IPR041246">
    <property type="entry name" value="Bact_MG10"/>
</dbReference>
<dbReference type="GO" id="GO:0004866">
    <property type="term" value="F:endopeptidase inhibitor activity"/>
    <property type="evidence" value="ECO:0007669"/>
    <property type="project" value="InterPro"/>
</dbReference>
<dbReference type="InterPro" id="IPR008930">
    <property type="entry name" value="Terpenoid_cyclase/PrenylTrfase"/>
</dbReference>
<dbReference type="InterPro" id="IPR051802">
    <property type="entry name" value="YfhM-like"/>
</dbReference>
<feature type="domain" description="Alpha-2-macroglobulin" evidence="3">
    <location>
        <begin position="1120"/>
        <end position="1210"/>
    </location>
</feature>
<proteinExistence type="inferred from homology"/>
<organism evidence="4 5">
    <name type="scientific">Candidatus Parabacteroides intestinigallinarum</name>
    <dbReference type="NCBI Taxonomy" id="2838722"/>
    <lineage>
        <taxon>Bacteria</taxon>
        <taxon>Pseudomonadati</taxon>
        <taxon>Bacteroidota</taxon>
        <taxon>Bacteroidia</taxon>
        <taxon>Bacteroidales</taxon>
        <taxon>Tannerellaceae</taxon>
        <taxon>Parabacteroides</taxon>
    </lineage>
</organism>
<dbReference type="Pfam" id="PF00207">
    <property type="entry name" value="A2M"/>
    <property type="match status" value="1"/>
</dbReference>
<evidence type="ECO:0000313" key="4">
    <source>
        <dbReference type="EMBL" id="HIX85761.1"/>
    </source>
</evidence>
<comment type="similarity">
    <text evidence="1">Belongs to the protease inhibitor I39 (alpha-2-macroglobulin) family. Bacterial alpha-2-macroglobulin subfamily.</text>
</comment>
<dbReference type="SUPFAM" id="SSF48239">
    <property type="entry name" value="Terpenoid cyclases/Protein prenyltransferases"/>
    <property type="match status" value="1"/>
</dbReference>
<reference evidence="4" key="1">
    <citation type="journal article" date="2021" name="PeerJ">
        <title>Extensive microbial diversity within the chicken gut microbiome revealed by metagenomics and culture.</title>
        <authorList>
            <person name="Gilroy R."/>
            <person name="Ravi A."/>
            <person name="Getino M."/>
            <person name="Pursley I."/>
            <person name="Horton D.L."/>
            <person name="Alikhan N.F."/>
            <person name="Baker D."/>
            <person name="Gharbi K."/>
            <person name="Hall N."/>
            <person name="Watson M."/>
            <person name="Adriaenssens E.M."/>
            <person name="Foster-Nyarko E."/>
            <person name="Jarju S."/>
            <person name="Secka A."/>
            <person name="Antonio M."/>
            <person name="Oren A."/>
            <person name="Chaudhuri R.R."/>
            <person name="La Ragione R."/>
            <person name="Hildebrand F."/>
            <person name="Pallen M.J."/>
        </authorList>
    </citation>
    <scope>NUCLEOTIDE SEQUENCE</scope>
    <source>
        <strain evidence="4">ChiHecec2B26-12326</strain>
    </source>
</reference>
<dbReference type="SMART" id="SM01360">
    <property type="entry name" value="A2M"/>
    <property type="match status" value="1"/>
</dbReference>
<dbReference type="Gene3D" id="1.50.10.20">
    <property type="match status" value="1"/>
</dbReference>
<accession>A0A9D1XR49</accession>
<dbReference type="PANTHER" id="PTHR40094:SF1">
    <property type="entry name" value="UBIQUITIN DOMAIN-CONTAINING PROTEIN"/>
    <property type="match status" value="1"/>
</dbReference>
<dbReference type="Gene3D" id="2.60.40.1930">
    <property type="match status" value="1"/>
</dbReference>
<sequence length="1880" mass="213387">MKIRAIISSALIICGIAMAALYSHASLSFQKHPDISAALKEKSAPLVIKKLIFQMKEQLEKNDDQYPELLKEVENYADTCPDVASTAILRSMLAEMYQNYYQRNQWKIDQRTQLSDYVPEDIREWTANLFTNKIREELSLSLRPDSALRATPVGKFKEILQQGNTSLRPTLYEFLAFRALEIQPSDSTYQEVIDFQTEEGRTKEALLTRLDYLRFRYGNKNDQASRETYQTALNSLYQQYEREGFAAEILIAQLDLIQGSMYRYASNHWDSIRAEEAKLCELGIQRYADYPRTVVLRNRLLELEQPSISVSTDHTVYPEDALRLKVSYKNTPQITVRIHESKQTPLQVATRNYRTKEDARLGKLVKEVTFSLRVSNHYTEQDTTLYVPLEQPGLYECVTSAPGQQLRVISTVSVSRLAAVYRGLPGYKQEVLVTDLQSGKPVKDATITYYGGNSRQDLQRLGSIRTDANGLAALPANKQLFAFQATLPGDTSGMLTNLYPVGPEREGDKKPVELSLFTDRGLYRPGQTVYFKGIAYVKESDDPHTVAGQRYMVILYDTNGKEVTKKECETNEFGSFHGEFLLPQQGLSGTFRLQAGRTNSYIKVEEYKRPTFEVEFQPIREEIAFGDSVTLRGKAQTFSGISLTEGNITWRVIRRPFLFRGFTDTQVANGTTRLDNNGTFQIAFRPEKAENDPPFSHYYTYEVFASVTDSKGETQEGTYHFSVGESSLILATNLSPQVAKDSLRIRIDARTLNGEPTTVDGTFRIIELLDQRNGEDLTIIEGKQITAGHFTSGQTIDSSLLASLASGRYRLYVKANDNQGRPSESQTDFILYSRTDKRPPIFTHQWVIKEKTDCLPGEEAEILFGTSDKEAYILYEWFKGSQRIHQERIKLSDRNRLFRIPFLPEYGDGIVATFTFIKEGELYVTQVPITRRQPNRQLAVKPITFRDRTLPGSQETWQFRITDADSALVSAEVLACLYDASLDKILPFDWYFSPQRLIHLQAPRFSTGSIFTRDFQADYQSITYTTVPEYQYDRLNWFGLFDAGIMIRGYGAINSRAALTGSVMMKSAAAPQAYVADAVLAEPEVQESQAAVFNQVEEASNDAGTPSVQPNSIRKNFAETAFFYPTLRTNEQGDVLINFTMPESNTTWKLQLLANTTDLKYGQLTEEVVTSKPLMVLPNTPRFLRQGDQVSLSAQVINNSEEELSGRARIELFDPATDEPIVCLSKSQRPFTLLPDSITTVRWTIPVPTQVNLMGVRIIADSKQASDGEQQLLPVLSDQVLITESKPFYLGQEKELQIPVAGTDGGKKLFRLTLELTANPIWYAVQALPTLTEPENDDALSWFAAYYSNTLASYIASANPRIQQVIEQWTAQGGNASTLYSNLEKNTELKNILLEETPWVMDATDETERKRRLALLFDLNRAANARETALHQLLQLQETQGGWSWFKGFPASRTITLSILQGMERLVHLNAVQYGQAEKEAQINALKFLDRRIQEDYDRLRRNNPDWQNTWPTPEQVDYLFVRSAYRDIPEAGGAREAIRFYTRQAEKYWEKYALIQKGEIALLAHRNGEKAVAAKILAWLEKTATTSTEMGMYWANNRRENNYFTSPIDTHCLLMETFAEIAPDSARTDSLKQWLLNQKRTQNWESTPGTVNAIYALLLTGGDWLNDSNVCTAQWGEQTFSTTESDIATGYLKTTLPTETTQKKDDRNVYIRKTGDTPAWGAVYEQYFQPIRTVEGTKGALWVDKKLFIEINNGTNRQLRPVELGERLHVGDKVIVRLTVRTDREMDYVVLKDLRAGCFEPARQLSGTEYKDGIRYYRSPKDASEQFFFERLPISTFVLEYPAYVSRSGEYAGGLSTIQCLYAPEFVSHTAGGTLSVTE</sequence>
<evidence type="ECO:0000313" key="5">
    <source>
        <dbReference type="Proteomes" id="UP000823847"/>
    </source>
</evidence>
<protein>
    <submittedName>
        <fullName evidence="4">Alpha-2-macroglobulin</fullName>
    </submittedName>
</protein>
<dbReference type="InterPro" id="IPR001599">
    <property type="entry name" value="Macroglobln_a2"/>
</dbReference>
<evidence type="ECO:0000256" key="2">
    <source>
        <dbReference type="SAM" id="SignalP"/>
    </source>
</evidence>
<dbReference type="Proteomes" id="UP000823847">
    <property type="component" value="Unassembled WGS sequence"/>
</dbReference>
<gene>
    <name evidence="4" type="ORF">H9848_04030</name>
</gene>
<name>A0A9D1XR49_9BACT</name>
<dbReference type="Pfam" id="PF01835">
    <property type="entry name" value="MG2"/>
    <property type="match status" value="1"/>
</dbReference>
<evidence type="ECO:0000259" key="3">
    <source>
        <dbReference type="SMART" id="SM01360"/>
    </source>
</evidence>
<dbReference type="PANTHER" id="PTHR40094">
    <property type="entry name" value="ALPHA-2-MACROGLOBULIN HOMOLOG"/>
    <property type="match status" value="1"/>
</dbReference>
<dbReference type="InterPro" id="IPR002890">
    <property type="entry name" value="MG2"/>
</dbReference>
<evidence type="ECO:0000256" key="1">
    <source>
        <dbReference type="ARBA" id="ARBA00010556"/>
    </source>
</evidence>
<feature type="chain" id="PRO_5039446821" evidence="2">
    <location>
        <begin position="20"/>
        <end position="1880"/>
    </location>
</feature>
<feature type="signal peptide" evidence="2">
    <location>
        <begin position="1"/>
        <end position="19"/>
    </location>
</feature>
<comment type="caution">
    <text evidence="4">The sequence shown here is derived from an EMBL/GenBank/DDBJ whole genome shotgun (WGS) entry which is preliminary data.</text>
</comment>
<reference evidence="4" key="2">
    <citation type="submission" date="2021-04" db="EMBL/GenBank/DDBJ databases">
        <authorList>
            <person name="Gilroy R."/>
        </authorList>
    </citation>
    <scope>NUCLEOTIDE SEQUENCE</scope>
    <source>
        <strain evidence="4">ChiHecec2B26-12326</strain>
    </source>
</reference>
<dbReference type="Pfam" id="PF17973">
    <property type="entry name" value="bMG10"/>
    <property type="match status" value="1"/>
</dbReference>